<name>A0A7C3KED5_9CYAN</name>
<proteinExistence type="predicted"/>
<sequence length="194" mass="21571">MTSQPTSLNPDLPETDTFRISPLIRLTLLLLYIALTLPLPFLAQLTHQPISPNLLWAGLALGFGLLYGALTERVLLTSEAIAVTYPNWVPRLFRKGWSLPWSEIKALKPRSTGQGGIVYYFLNQTGQGFLLPMRVAGFARLVRHVEAKTGIDTTDVKPLSQPWMYLILLGFTLLLLLVDGWTIWTVNTQGIGLG</sequence>
<accession>A0A7C3KED5</accession>
<dbReference type="EMBL" id="DSRU01000194">
    <property type="protein sequence ID" value="HFM98686.1"/>
    <property type="molecule type" value="Genomic_DNA"/>
</dbReference>
<feature type="transmembrane region" description="Helical" evidence="1">
    <location>
        <begin position="163"/>
        <end position="184"/>
    </location>
</feature>
<dbReference type="AlphaFoldDB" id="A0A7C3KED5"/>
<keyword evidence="1" id="KW-0472">Membrane</keyword>
<comment type="caution">
    <text evidence="2">The sequence shown here is derived from an EMBL/GenBank/DDBJ whole genome shotgun (WGS) entry which is preliminary data.</text>
</comment>
<protein>
    <submittedName>
        <fullName evidence="2">Uncharacterized protein</fullName>
    </submittedName>
</protein>
<gene>
    <name evidence="2" type="ORF">ENR64_13210</name>
</gene>
<keyword evidence="1" id="KW-0812">Transmembrane</keyword>
<reference evidence="2" key="1">
    <citation type="journal article" date="2020" name="mSystems">
        <title>Genome- and Community-Level Interaction Insights into Carbon Utilization and Element Cycling Functions of Hydrothermarchaeota in Hydrothermal Sediment.</title>
        <authorList>
            <person name="Zhou Z."/>
            <person name="Liu Y."/>
            <person name="Xu W."/>
            <person name="Pan J."/>
            <person name="Luo Z.H."/>
            <person name="Li M."/>
        </authorList>
    </citation>
    <scope>NUCLEOTIDE SEQUENCE [LARGE SCALE GENOMIC DNA]</scope>
    <source>
        <strain evidence="2">SpSt-418</strain>
    </source>
</reference>
<feature type="transmembrane region" description="Helical" evidence="1">
    <location>
        <begin position="54"/>
        <end position="70"/>
    </location>
</feature>
<keyword evidence="1" id="KW-1133">Transmembrane helix</keyword>
<feature type="transmembrane region" description="Helical" evidence="1">
    <location>
        <begin position="20"/>
        <end position="42"/>
    </location>
</feature>
<evidence type="ECO:0000313" key="2">
    <source>
        <dbReference type="EMBL" id="HFM98686.1"/>
    </source>
</evidence>
<evidence type="ECO:0000256" key="1">
    <source>
        <dbReference type="SAM" id="Phobius"/>
    </source>
</evidence>
<organism evidence="2">
    <name type="scientific">Oscillatoriales cyanobacterium SpSt-418</name>
    <dbReference type="NCBI Taxonomy" id="2282169"/>
    <lineage>
        <taxon>Bacteria</taxon>
        <taxon>Bacillati</taxon>
        <taxon>Cyanobacteriota</taxon>
        <taxon>Cyanophyceae</taxon>
        <taxon>Oscillatoriophycideae</taxon>
        <taxon>Oscillatoriales</taxon>
    </lineage>
</organism>